<organism evidence="2 3">
    <name type="scientific">Streptomonospora alba</name>
    <dbReference type="NCBI Taxonomy" id="183763"/>
    <lineage>
        <taxon>Bacteria</taxon>
        <taxon>Bacillati</taxon>
        <taxon>Actinomycetota</taxon>
        <taxon>Actinomycetes</taxon>
        <taxon>Streptosporangiales</taxon>
        <taxon>Nocardiopsidaceae</taxon>
        <taxon>Streptomonospora</taxon>
    </lineage>
</organism>
<evidence type="ECO:0000313" key="2">
    <source>
        <dbReference type="EMBL" id="KIH98670.1"/>
    </source>
</evidence>
<sequence length="106" mass="11183">MPDTPFTAEAVSAITAHMNDDHAYETLVICRALGGVPGAAEARMTGLDSGGGDYAALVGGAEVAVRIPWSQELAERSQVRREVVRMYREACDRLGLAPGGEEAGEH</sequence>
<comment type="caution">
    <text evidence="2">The sequence shown here is derived from an EMBL/GenBank/DDBJ whole genome shotgun (WGS) entry which is preliminary data.</text>
</comment>
<dbReference type="SUPFAM" id="SSF50475">
    <property type="entry name" value="FMN-binding split barrel"/>
    <property type="match status" value="1"/>
</dbReference>
<proteinExistence type="predicted"/>
<dbReference type="InterPro" id="IPR037119">
    <property type="entry name" value="Haem_oxidase_HugZ-like_sf"/>
</dbReference>
<dbReference type="AlphaFoldDB" id="A0A0C2JIG1"/>
<feature type="domain" description="DUF2470" evidence="1">
    <location>
        <begin position="13"/>
        <end position="86"/>
    </location>
</feature>
<reference evidence="3" key="1">
    <citation type="journal article" date="2015" name="Chem. Biol.">
        <title>Structure, bioactivity, and resistance mechanism of streptomonomicin, an unusual lasso Peptide from an understudied halophilic actinomycete.</title>
        <authorList>
            <person name="Metelev M."/>
            <person name="Tietz J.I."/>
            <person name="Melby J.O."/>
            <person name="Blair P.M."/>
            <person name="Zhu L."/>
            <person name="Livnat I."/>
            <person name="Severinov K."/>
            <person name="Mitchell D.A."/>
        </authorList>
    </citation>
    <scope>NUCLEOTIDE SEQUENCE [LARGE SCALE GENOMIC DNA]</scope>
    <source>
        <strain evidence="3">YIM 90003</strain>
    </source>
</reference>
<dbReference type="Pfam" id="PF10615">
    <property type="entry name" value="DUF2470"/>
    <property type="match status" value="1"/>
</dbReference>
<accession>A0A0C2JIG1</accession>
<dbReference type="EMBL" id="JROO01000021">
    <property type="protein sequence ID" value="KIH98670.1"/>
    <property type="molecule type" value="Genomic_DNA"/>
</dbReference>
<gene>
    <name evidence="2" type="ORF">LP52_12010</name>
</gene>
<dbReference type="RefSeq" id="WP_040273308.1">
    <property type="nucleotide sequence ID" value="NZ_JROO01000021.1"/>
</dbReference>
<dbReference type="STRING" id="183763.LP52_12010"/>
<evidence type="ECO:0000313" key="3">
    <source>
        <dbReference type="Proteomes" id="UP000031675"/>
    </source>
</evidence>
<dbReference type="OrthoDB" id="5116982at2"/>
<dbReference type="InterPro" id="IPR019595">
    <property type="entry name" value="DUF2470"/>
</dbReference>
<dbReference type="Gene3D" id="3.20.180.10">
    <property type="entry name" value="PNP-oxidase-like"/>
    <property type="match status" value="1"/>
</dbReference>
<dbReference type="Proteomes" id="UP000031675">
    <property type="component" value="Unassembled WGS sequence"/>
</dbReference>
<evidence type="ECO:0000259" key="1">
    <source>
        <dbReference type="Pfam" id="PF10615"/>
    </source>
</evidence>
<keyword evidence="3" id="KW-1185">Reference proteome</keyword>
<protein>
    <recommendedName>
        <fullName evidence="1">DUF2470 domain-containing protein</fullName>
    </recommendedName>
</protein>
<name>A0A0C2JIG1_9ACTN</name>